<dbReference type="InterPro" id="IPR058580">
    <property type="entry name" value="DUF2828"/>
</dbReference>
<feature type="domain" description="DUF2828" evidence="1">
    <location>
        <begin position="16"/>
        <end position="69"/>
    </location>
</feature>
<evidence type="ECO:0000313" key="3">
    <source>
        <dbReference type="Proteomes" id="UP000007015"/>
    </source>
</evidence>
<gene>
    <name evidence="2" type="ORF">OsI_32427</name>
</gene>
<dbReference type="AlphaFoldDB" id="A2Z455"/>
<dbReference type="EMBL" id="CM000134">
    <property type="protein sequence ID" value="EAZ10116.1"/>
    <property type="molecule type" value="Genomic_DNA"/>
</dbReference>
<organism evidence="2 3">
    <name type="scientific">Oryza sativa subsp. indica</name>
    <name type="common">Rice</name>
    <dbReference type="NCBI Taxonomy" id="39946"/>
    <lineage>
        <taxon>Eukaryota</taxon>
        <taxon>Viridiplantae</taxon>
        <taxon>Streptophyta</taxon>
        <taxon>Embryophyta</taxon>
        <taxon>Tracheophyta</taxon>
        <taxon>Spermatophyta</taxon>
        <taxon>Magnoliopsida</taxon>
        <taxon>Liliopsida</taxon>
        <taxon>Poales</taxon>
        <taxon>Poaceae</taxon>
        <taxon>BOP clade</taxon>
        <taxon>Oryzoideae</taxon>
        <taxon>Oryzeae</taxon>
        <taxon>Oryzinae</taxon>
        <taxon>Oryza</taxon>
        <taxon>Oryza sativa</taxon>
    </lineage>
</organism>
<evidence type="ECO:0000313" key="2">
    <source>
        <dbReference type="EMBL" id="EAZ10116.1"/>
    </source>
</evidence>
<sequence length="111" mass="11385">MGADALHARGVRGDAAVQDYKGAFEKHDKSGVAEFLDEVRTGNARVHVGAAMPHELVAAALKHEHDEAASSSGAGRRWGEVAVDASAPLGLVGSGGVVLHRRCSPHEGLGG</sequence>
<dbReference type="Pfam" id="PF11443">
    <property type="entry name" value="DUF2828"/>
    <property type="match status" value="1"/>
</dbReference>
<keyword evidence="3" id="KW-1185">Reference proteome</keyword>
<reference evidence="2 3" key="1">
    <citation type="journal article" date="2005" name="PLoS Biol.">
        <title>The genomes of Oryza sativa: a history of duplications.</title>
        <authorList>
            <person name="Yu J."/>
            <person name="Wang J."/>
            <person name="Lin W."/>
            <person name="Li S."/>
            <person name="Li H."/>
            <person name="Zhou J."/>
            <person name="Ni P."/>
            <person name="Dong W."/>
            <person name="Hu S."/>
            <person name="Zeng C."/>
            <person name="Zhang J."/>
            <person name="Zhang Y."/>
            <person name="Li R."/>
            <person name="Xu Z."/>
            <person name="Li S."/>
            <person name="Li X."/>
            <person name="Zheng H."/>
            <person name="Cong L."/>
            <person name="Lin L."/>
            <person name="Yin J."/>
            <person name="Geng J."/>
            <person name="Li G."/>
            <person name="Shi J."/>
            <person name="Liu J."/>
            <person name="Lv H."/>
            <person name="Li J."/>
            <person name="Wang J."/>
            <person name="Deng Y."/>
            <person name="Ran L."/>
            <person name="Shi X."/>
            <person name="Wang X."/>
            <person name="Wu Q."/>
            <person name="Li C."/>
            <person name="Ren X."/>
            <person name="Wang J."/>
            <person name="Wang X."/>
            <person name="Li D."/>
            <person name="Liu D."/>
            <person name="Zhang X."/>
            <person name="Ji Z."/>
            <person name="Zhao W."/>
            <person name="Sun Y."/>
            <person name="Zhang Z."/>
            <person name="Bao J."/>
            <person name="Han Y."/>
            <person name="Dong L."/>
            <person name="Ji J."/>
            <person name="Chen P."/>
            <person name="Wu S."/>
            <person name="Liu J."/>
            <person name="Xiao Y."/>
            <person name="Bu D."/>
            <person name="Tan J."/>
            <person name="Yang L."/>
            <person name="Ye C."/>
            <person name="Zhang J."/>
            <person name="Xu J."/>
            <person name="Zhou Y."/>
            <person name="Yu Y."/>
            <person name="Zhang B."/>
            <person name="Zhuang S."/>
            <person name="Wei H."/>
            <person name="Liu B."/>
            <person name="Lei M."/>
            <person name="Yu H."/>
            <person name="Li Y."/>
            <person name="Xu H."/>
            <person name="Wei S."/>
            <person name="He X."/>
            <person name="Fang L."/>
            <person name="Zhang Z."/>
            <person name="Zhang Y."/>
            <person name="Huang X."/>
            <person name="Su Z."/>
            <person name="Tong W."/>
            <person name="Li J."/>
            <person name="Tong Z."/>
            <person name="Li S."/>
            <person name="Ye J."/>
            <person name="Wang L."/>
            <person name="Fang L."/>
            <person name="Lei T."/>
            <person name="Chen C."/>
            <person name="Chen H."/>
            <person name="Xu Z."/>
            <person name="Li H."/>
            <person name="Huang H."/>
            <person name="Zhang F."/>
            <person name="Xu H."/>
            <person name="Li N."/>
            <person name="Zhao C."/>
            <person name="Li S."/>
            <person name="Dong L."/>
            <person name="Huang Y."/>
            <person name="Li L."/>
            <person name="Xi Y."/>
            <person name="Qi Q."/>
            <person name="Li W."/>
            <person name="Zhang B."/>
            <person name="Hu W."/>
            <person name="Zhang Y."/>
            <person name="Tian X."/>
            <person name="Jiao Y."/>
            <person name="Liang X."/>
            <person name="Jin J."/>
            <person name="Gao L."/>
            <person name="Zheng W."/>
            <person name="Hao B."/>
            <person name="Liu S."/>
            <person name="Wang W."/>
            <person name="Yuan L."/>
            <person name="Cao M."/>
            <person name="McDermott J."/>
            <person name="Samudrala R."/>
            <person name="Wang J."/>
            <person name="Wong G.K."/>
            <person name="Yang H."/>
        </authorList>
    </citation>
    <scope>NUCLEOTIDE SEQUENCE [LARGE SCALE GENOMIC DNA]</scope>
    <source>
        <strain evidence="3">cv. 93-11</strain>
    </source>
</reference>
<proteinExistence type="predicted"/>
<evidence type="ECO:0000259" key="1">
    <source>
        <dbReference type="Pfam" id="PF11443"/>
    </source>
</evidence>
<accession>A2Z455</accession>
<protein>
    <recommendedName>
        <fullName evidence="1">DUF2828 domain-containing protein</fullName>
    </recommendedName>
</protein>
<dbReference type="Gramene" id="BGIOSGA029252-TA">
    <property type="protein sequence ID" value="BGIOSGA029252-PA"/>
    <property type="gene ID" value="BGIOSGA029252"/>
</dbReference>
<dbReference type="HOGENOM" id="CLU_2162607_0_0_1"/>
<dbReference type="Proteomes" id="UP000007015">
    <property type="component" value="Chromosome 9"/>
</dbReference>
<name>A2Z455_ORYSI</name>